<reference evidence="5" key="1">
    <citation type="submission" date="2022-07" db="EMBL/GenBank/DDBJ databases">
        <authorList>
            <person name="Macas J."/>
            <person name="Novak P."/>
            <person name="Neumann P."/>
        </authorList>
    </citation>
    <scope>NUCLEOTIDE SEQUENCE</scope>
</reference>
<feature type="region of interest" description="Leucine repeat I (LRI)" evidence="3">
    <location>
        <begin position="279"/>
        <end position="339"/>
    </location>
</feature>
<dbReference type="Pfam" id="PF03514">
    <property type="entry name" value="GRAS"/>
    <property type="match status" value="1"/>
</dbReference>
<dbReference type="PROSITE" id="PS50985">
    <property type="entry name" value="GRAS"/>
    <property type="match status" value="1"/>
</dbReference>
<feature type="region of interest" description="Disordered" evidence="4">
    <location>
        <begin position="253"/>
        <end position="272"/>
    </location>
</feature>
<evidence type="ECO:0000256" key="1">
    <source>
        <dbReference type="ARBA" id="ARBA00023015"/>
    </source>
</evidence>
<comment type="similarity">
    <text evidence="3">Belongs to the GRAS family.</text>
</comment>
<comment type="caution">
    <text evidence="3">Lacks conserved residue(s) required for the propagation of feature annotation.</text>
</comment>
<keyword evidence="2" id="KW-0804">Transcription</keyword>
<keyword evidence="6" id="KW-1185">Reference proteome</keyword>
<feature type="region of interest" description="SAW" evidence="3">
    <location>
        <begin position="576"/>
        <end position="654"/>
    </location>
</feature>
<dbReference type="PANTHER" id="PTHR31636">
    <property type="entry name" value="OSJNBA0084A10.13 PROTEIN-RELATED"/>
    <property type="match status" value="1"/>
</dbReference>
<sequence>MDDRFRRLPDCTINRLELENGIIFSTLQPDLGTNAPALDSDPELDYISQILLEEDNIDWDSNENMFFDPITLSAAENSFYEALTGNTSSPLHTNSGSSDITFERSSDDVDHIESKSVVSKSSVACDPPELATWSSLSQTSRFDELKASFCSLDSLDSVPNMFCDEHPDSILKLPRDVREAGKCPLPPEARGAIINIEDRSADSCRGKKHHHTDESGLEEERKSKHSAVHEEVELSEVFDKVLLCGDDNDSSSRVGFTQHKGRGGRKSQSNKRGDSCEIVDLESLLISCAESISSDNYRAAEAELKKIRKHSSPNGYANQRLANLFADSLEARLAGTGTHLNATFSPNNTTVAEFQKFYLSSLPFMRVSLFFANNMIYEVASKCASLHIIDFGILYGVQWPTLIRDLSQRPGGPPKLRITGVELPQPGFRPSQMVEETGFRLAKYCERFGLLFEYNSITAKNWETLKTDDFKLVNDEVVAVNCSGRFDDLLDETAVVRDNPKDALLNLIRKINPHIYVHSQRSGALSSPFFPTRFREALSYYSTAFDMYEATLPSHGHERSIMEKEIMGRDIMNIIACEGMERLLRPETHRQWHSRIMRTGFSPVTINSKVMKKTKKYIRKARVEYHKDFLYMEDGHWILQGWKGQVLTCISCWTNTQPIQSL</sequence>
<gene>
    <name evidence="5" type="ORF">CEPIT_LOCUS1305</name>
</gene>
<feature type="region of interest" description="Disordered" evidence="4">
    <location>
        <begin position="202"/>
        <end position="228"/>
    </location>
</feature>
<feature type="region of interest" description="Leucine repeat II (LRII)" evidence="3">
    <location>
        <begin position="436"/>
        <end position="468"/>
    </location>
</feature>
<feature type="compositionally biased region" description="Basic residues" evidence="4">
    <location>
        <begin position="259"/>
        <end position="269"/>
    </location>
</feature>
<dbReference type="Proteomes" id="UP001152523">
    <property type="component" value="Unassembled WGS sequence"/>
</dbReference>
<evidence type="ECO:0000256" key="2">
    <source>
        <dbReference type="ARBA" id="ARBA00023163"/>
    </source>
</evidence>
<feature type="short sequence motif" description="VHIID" evidence="3">
    <location>
        <begin position="386"/>
        <end position="390"/>
    </location>
</feature>
<evidence type="ECO:0000256" key="4">
    <source>
        <dbReference type="SAM" id="MobiDB-lite"/>
    </source>
</evidence>
<evidence type="ECO:0000313" key="6">
    <source>
        <dbReference type="Proteomes" id="UP001152523"/>
    </source>
</evidence>
<organism evidence="5 6">
    <name type="scientific">Cuscuta epithymum</name>
    <dbReference type="NCBI Taxonomy" id="186058"/>
    <lineage>
        <taxon>Eukaryota</taxon>
        <taxon>Viridiplantae</taxon>
        <taxon>Streptophyta</taxon>
        <taxon>Embryophyta</taxon>
        <taxon>Tracheophyta</taxon>
        <taxon>Spermatophyta</taxon>
        <taxon>Magnoliopsida</taxon>
        <taxon>eudicotyledons</taxon>
        <taxon>Gunneridae</taxon>
        <taxon>Pentapetalae</taxon>
        <taxon>asterids</taxon>
        <taxon>lamiids</taxon>
        <taxon>Solanales</taxon>
        <taxon>Convolvulaceae</taxon>
        <taxon>Cuscuteae</taxon>
        <taxon>Cuscuta</taxon>
        <taxon>Cuscuta subgen. Cuscuta</taxon>
    </lineage>
</organism>
<comment type="caution">
    <text evidence="5">The sequence shown here is derived from an EMBL/GenBank/DDBJ whole genome shotgun (WGS) entry which is preliminary data.</text>
</comment>
<name>A0AAV0BZ88_9ASTE</name>
<evidence type="ECO:0000313" key="5">
    <source>
        <dbReference type="EMBL" id="CAH9058851.1"/>
    </source>
</evidence>
<dbReference type="EMBL" id="CAMAPF010000008">
    <property type="protein sequence ID" value="CAH9058851.1"/>
    <property type="molecule type" value="Genomic_DNA"/>
</dbReference>
<accession>A0AAV0BZ88</accession>
<proteinExistence type="inferred from homology"/>
<dbReference type="AlphaFoldDB" id="A0AAV0BZ88"/>
<evidence type="ECO:0000256" key="3">
    <source>
        <dbReference type="PROSITE-ProRule" id="PRU01191"/>
    </source>
</evidence>
<dbReference type="InterPro" id="IPR005202">
    <property type="entry name" value="TF_GRAS"/>
</dbReference>
<feature type="compositionally biased region" description="Polar residues" evidence="4">
    <location>
        <begin position="86"/>
        <end position="100"/>
    </location>
</feature>
<protein>
    <submittedName>
        <fullName evidence="5">Uncharacterized protein</fullName>
    </submittedName>
</protein>
<feature type="region of interest" description="Disordered" evidence="4">
    <location>
        <begin position="86"/>
        <end position="106"/>
    </location>
</feature>
<keyword evidence="1" id="KW-0805">Transcription regulation</keyword>